<dbReference type="AlphaFoldDB" id="A0AAD7JQW5"/>
<keyword evidence="2" id="KW-0812">Transmembrane</keyword>
<keyword evidence="5" id="KW-1185">Reference proteome</keyword>
<evidence type="ECO:0000256" key="2">
    <source>
        <dbReference type="SAM" id="Phobius"/>
    </source>
</evidence>
<evidence type="ECO:0000256" key="1">
    <source>
        <dbReference type="SAM" id="MobiDB-lite"/>
    </source>
</evidence>
<feature type="transmembrane region" description="Helical" evidence="2">
    <location>
        <begin position="62"/>
        <end position="82"/>
    </location>
</feature>
<feature type="region of interest" description="Disordered" evidence="1">
    <location>
        <begin position="278"/>
        <end position="301"/>
    </location>
</feature>
<evidence type="ECO:0000313" key="5">
    <source>
        <dbReference type="Proteomes" id="UP001215280"/>
    </source>
</evidence>
<dbReference type="Pfam" id="PF20151">
    <property type="entry name" value="DUF6533"/>
    <property type="match status" value="1"/>
</dbReference>
<feature type="transmembrane region" description="Helical" evidence="2">
    <location>
        <begin position="248"/>
        <end position="269"/>
    </location>
</feature>
<gene>
    <name evidence="4" type="ORF">DFH07DRAFT_281049</name>
</gene>
<keyword evidence="2" id="KW-0472">Membrane</keyword>
<feature type="transmembrane region" description="Helical" evidence="2">
    <location>
        <begin position="94"/>
        <end position="119"/>
    </location>
</feature>
<protein>
    <recommendedName>
        <fullName evidence="3">DUF6533 domain-containing protein</fullName>
    </recommendedName>
</protein>
<feature type="domain" description="DUF6533" evidence="3">
    <location>
        <begin position="27"/>
        <end position="72"/>
    </location>
</feature>
<proteinExistence type="predicted"/>
<feature type="compositionally biased region" description="Basic residues" evidence="1">
    <location>
        <begin position="292"/>
        <end position="301"/>
    </location>
</feature>
<accession>A0AAD7JQW5</accession>
<dbReference type="Proteomes" id="UP001215280">
    <property type="component" value="Unassembled WGS sequence"/>
</dbReference>
<evidence type="ECO:0000259" key="3">
    <source>
        <dbReference type="Pfam" id="PF20151"/>
    </source>
</evidence>
<dbReference type="InterPro" id="IPR045340">
    <property type="entry name" value="DUF6533"/>
</dbReference>
<organism evidence="4 5">
    <name type="scientific">Mycena maculata</name>
    <dbReference type="NCBI Taxonomy" id="230809"/>
    <lineage>
        <taxon>Eukaryota</taxon>
        <taxon>Fungi</taxon>
        <taxon>Dikarya</taxon>
        <taxon>Basidiomycota</taxon>
        <taxon>Agaricomycotina</taxon>
        <taxon>Agaricomycetes</taxon>
        <taxon>Agaricomycetidae</taxon>
        <taxon>Agaricales</taxon>
        <taxon>Marasmiineae</taxon>
        <taxon>Mycenaceae</taxon>
        <taxon>Mycena</taxon>
    </lineage>
</organism>
<feature type="transmembrane region" description="Helical" evidence="2">
    <location>
        <begin position="131"/>
        <end position="154"/>
    </location>
</feature>
<reference evidence="4" key="1">
    <citation type="submission" date="2023-03" db="EMBL/GenBank/DDBJ databases">
        <title>Massive genome expansion in bonnet fungi (Mycena s.s.) driven by repeated elements and novel gene families across ecological guilds.</title>
        <authorList>
            <consortium name="Lawrence Berkeley National Laboratory"/>
            <person name="Harder C.B."/>
            <person name="Miyauchi S."/>
            <person name="Viragh M."/>
            <person name="Kuo A."/>
            <person name="Thoen E."/>
            <person name="Andreopoulos B."/>
            <person name="Lu D."/>
            <person name="Skrede I."/>
            <person name="Drula E."/>
            <person name="Henrissat B."/>
            <person name="Morin E."/>
            <person name="Kohler A."/>
            <person name="Barry K."/>
            <person name="LaButti K."/>
            <person name="Morin E."/>
            <person name="Salamov A."/>
            <person name="Lipzen A."/>
            <person name="Mereny Z."/>
            <person name="Hegedus B."/>
            <person name="Baldrian P."/>
            <person name="Stursova M."/>
            <person name="Weitz H."/>
            <person name="Taylor A."/>
            <person name="Grigoriev I.V."/>
            <person name="Nagy L.G."/>
            <person name="Martin F."/>
            <person name="Kauserud H."/>
        </authorList>
    </citation>
    <scope>NUCLEOTIDE SEQUENCE</scope>
    <source>
        <strain evidence="4">CBHHK188m</strain>
    </source>
</reference>
<feature type="transmembrane region" description="Helical" evidence="2">
    <location>
        <begin position="219"/>
        <end position="242"/>
    </location>
</feature>
<dbReference type="EMBL" id="JARJLG010000025">
    <property type="protein sequence ID" value="KAJ7769575.1"/>
    <property type="molecule type" value="Genomic_DNA"/>
</dbReference>
<sequence>MISARWTPTEEEIPDAIVLSDARLTNYLAAAASTVLVADYFATVNEEIDFVWRKRWSVASILYLWNRYMTIITVVSGATFMFREIESNKVSCTSFIIAEGLVSTLLVASFDLMLILRVWILYGKTRRMSFILFPMLLAEMMSMLVILLLPATYLSDFIHLGRLLPGCYFTTPVMRGPYFAFYALPPILVTFVMFILTVYKCSLTLRKDKAAEMPIVTLFLRDGIIWFLVVFGIDGAQMIIWATGRATLTQVLIIPSLVLYSLVSSRVLLNTKALSRPSFEDGEESTSLLPAHRGKQRRRAS</sequence>
<comment type="caution">
    <text evidence="4">The sequence shown here is derived from an EMBL/GenBank/DDBJ whole genome shotgun (WGS) entry which is preliminary data.</text>
</comment>
<keyword evidence="2" id="KW-1133">Transmembrane helix</keyword>
<feature type="transmembrane region" description="Helical" evidence="2">
    <location>
        <begin position="179"/>
        <end position="199"/>
    </location>
</feature>
<evidence type="ECO:0000313" key="4">
    <source>
        <dbReference type="EMBL" id="KAJ7769575.1"/>
    </source>
</evidence>
<name>A0AAD7JQW5_9AGAR</name>